<feature type="domain" description="Homeobox" evidence="3">
    <location>
        <begin position="25"/>
        <end position="85"/>
    </location>
</feature>
<organism evidence="4 5">
    <name type="scientific">Vairimorpha apis BRL 01</name>
    <dbReference type="NCBI Taxonomy" id="1037528"/>
    <lineage>
        <taxon>Eukaryota</taxon>
        <taxon>Fungi</taxon>
        <taxon>Fungi incertae sedis</taxon>
        <taxon>Microsporidia</taxon>
        <taxon>Nosematidae</taxon>
        <taxon>Vairimorpha</taxon>
    </lineage>
</organism>
<dbReference type="SMART" id="SM00389">
    <property type="entry name" value="HOX"/>
    <property type="match status" value="1"/>
</dbReference>
<dbReference type="InterPro" id="IPR001356">
    <property type="entry name" value="HD"/>
</dbReference>
<comment type="subcellular location">
    <subcellularLocation>
        <location evidence="1 2">Nucleus</location>
    </subcellularLocation>
</comment>
<dbReference type="PROSITE" id="PS50071">
    <property type="entry name" value="HOMEOBOX_2"/>
    <property type="match status" value="1"/>
</dbReference>
<dbReference type="OrthoDB" id="6159439at2759"/>
<name>T0MFA9_9MICR</name>
<evidence type="ECO:0000256" key="1">
    <source>
        <dbReference type="PROSITE-ProRule" id="PRU00108"/>
    </source>
</evidence>
<keyword evidence="1 2" id="KW-0238">DNA-binding</keyword>
<dbReference type="GO" id="GO:0003677">
    <property type="term" value="F:DNA binding"/>
    <property type="evidence" value="ECO:0007669"/>
    <property type="project" value="UniProtKB-UniRule"/>
</dbReference>
<reference evidence="4 5" key="1">
    <citation type="journal article" date="2013" name="BMC Genomics">
        <title>Genome sequencing and comparative genomics of honey bee microsporidia, Nosema apis reveal novel insights into host-parasite interactions.</title>
        <authorList>
            <person name="Chen Yp."/>
            <person name="Pettis J.S."/>
            <person name="Zhao Y."/>
            <person name="Liu X."/>
            <person name="Tallon L.J."/>
            <person name="Sadzewicz L.D."/>
            <person name="Li R."/>
            <person name="Zheng H."/>
            <person name="Huang S."/>
            <person name="Zhang X."/>
            <person name="Hamilton M.C."/>
            <person name="Pernal S.F."/>
            <person name="Melathopoulos A.P."/>
            <person name="Yan X."/>
            <person name="Evans J.D."/>
        </authorList>
    </citation>
    <scope>NUCLEOTIDE SEQUENCE [LARGE SCALE GENOMIC DNA]</scope>
    <source>
        <strain evidence="4 5">BRL 01</strain>
    </source>
</reference>
<accession>T0MFA9</accession>
<dbReference type="InterPro" id="IPR009057">
    <property type="entry name" value="Homeodomain-like_sf"/>
</dbReference>
<evidence type="ECO:0000313" key="4">
    <source>
        <dbReference type="EMBL" id="EQB59770.1"/>
    </source>
</evidence>
<feature type="DNA-binding region" description="Homeobox" evidence="1">
    <location>
        <begin position="27"/>
        <end position="86"/>
    </location>
</feature>
<evidence type="ECO:0000259" key="3">
    <source>
        <dbReference type="PROSITE" id="PS50071"/>
    </source>
</evidence>
<proteinExistence type="predicted"/>
<gene>
    <name evidence="4" type="ORF">NAPIS_ORF02664</name>
</gene>
<dbReference type="HOGENOM" id="CLU_128308_0_0_1"/>
<keyword evidence="5" id="KW-1185">Reference proteome</keyword>
<dbReference type="VEuPathDB" id="MicrosporidiaDB:NAPIS_ORF02664"/>
<dbReference type="GO" id="GO:0005634">
    <property type="term" value="C:nucleus"/>
    <property type="evidence" value="ECO:0007669"/>
    <property type="project" value="UniProtKB-SubCell"/>
</dbReference>
<dbReference type="CDD" id="cd00086">
    <property type="entry name" value="homeodomain"/>
    <property type="match status" value="1"/>
</dbReference>
<evidence type="ECO:0000256" key="2">
    <source>
        <dbReference type="RuleBase" id="RU000682"/>
    </source>
</evidence>
<dbReference type="SUPFAM" id="SSF46689">
    <property type="entry name" value="Homeodomain-like"/>
    <property type="match status" value="1"/>
</dbReference>
<protein>
    <submittedName>
        <fullName evidence="4">Homeobox domain-containing protein</fullName>
    </submittedName>
</protein>
<keyword evidence="1 2" id="KW-0371">Homeobox</keyword>
<keyword evidence="1 2" id="KW-0539">Nucleus</keyword>
<dbReference type="EMBL" id="KE647366">
    <property type="protein sequence ID" value="EQB59770.1"/>
    <property type="molecule type" value="Genomic_DNA"/>
</dbReference>
<dbReference type="Proteomes" id="UP000053780">
    <property type="component" value="Unassembled WGS sequence"/>
</dbReference>
<dbReference type="AlphaFoldDB" id="T0MFA9"/>
<dbReference type="Gene3D" id="1.10.10.60">
    <property type="entry name" value="Homeodomain-like"/>
    <property type="match status" value="1"/>
</dbReference>
<evidence type="ECO:0000313" key="5">
    <source>
        <dbReference type="Proteomes" id="UP000053780"/>
    </source>
</evidence>
<dbReference type="Pfam" id="PF00046">
    <property type="entry name" value="Homeodomain"/>
    <property type="match status" value="1"/>
</dbReference>
<sequence length="118" mass="13782">MTDEILREELSVQALLGLLKLKYEGSSPPNRNKKSALQNRVLRYVFRISMYPSLQTKIDLSILLNLSVRSISVWFQNERQGGKQVSKPFDYIRACRCEINALILYRIYDKASKENKRN</sequence>